<dbReference type="Proteomes" id="UP000007151">
    <property type="component" value="Unassembled WGS sequence"/>
</dbReference>
<gene>
    <name evidence="2" type="ORF">KGM_210952</name>
</gene>
<dbReference type="PANTHER" id="PTHR17598">
    <property type="entry name" value="DNA POLYMERASE DELTA SUBUNIT 3"/>
    <property type="match status" value="1"/>
</dbReference>
<dbReference type="AlphaFoldDB" id="A0A212FBM2"/>
<dbReference type="GO" id="GO:0006297">
    <property type="term" value="P:nucleotide-excision repair, DNA gap filling"/>
    <property type="evidence" value="ECO:0007669"/>
    <property type="project" value="TreeGrafter"/>
</dbReference>
<accession>A0A212FBM2</accession>
<proteinExistence type="predicted"/>
<reference evidence="2 3" key="1">
    <citation type="journal article" date="2011" name="Cell">
        <title>The monarch butterfly genome yields insights into long-distance migration.</title>
        <authorList>
            <person name="Zhan S."/>
            <person name="Merlin C."/>
            <person name="Boore J.L."/>
            <person name="Reppert S.M."/>
        </authorList>
    </citation>
    <scope>NUCLEOTIDE SEQUENCE [LARGE SCALE GENOMIC DNA]</scope>
    <source>
        <strain evidence="2">F-2</strain>
    </source>
</reference>
<evidence type="ECO:0000313" key="2">
    <source>
        <dbReference type="EMBL" id="OWR51141.1"/>
    </source>
</evidence>
<feature type="region of interest" description="Disordered" evidence="1">
    <location>
        <begin position="352"/>
        <end position="406"/>
    </location>
</feature>
<dbReference type="eggNOG" id="ENOG502QPSW">
    <property type="taxonomic scope" value="Eukaryota"/>
</dbReference>
<dbReference type="KEGG" id="dpl:KGM_210952"/>
<feature type="compositionally biased region" description="Polar residues" evidence="1">
    <location>
        <begin position="373"/>
        <end position="382"/>
    </location>
</feature>
<feature type="region of interest" description="Disordered" evidence="1">
    <location>
        <begin position="254"/>
        <end position="289"/>
    </location>
</feature>
<dbReference type="InParanoid" id="A0A212FBM2"/>
<comment type="caution">
    <text evidence="2">The sequence shown here is derived from an EMBL/GenBank/DDBJ whole genome shotgun (WGS) entry which is preliminary data.</text>
</comment>
<dbReference type="InterPro" id="IPR019038">
    <property type="entry name" value="POLD3"/>
</dbReference>
<feature type="region of interest" description="Disordered" evidence="1">
    <location>
        <begin position="129"/>
        <end position="209"/>
    </location>
</feature>
<dbReference type="GO" id="GO:0003887">
    <property type="term" value="F:DNA-directed DNA polymerase activity"/>
    <property type="evidence" value="ECO:0007669"/>
    <property type="project" value="TreeGrafter"/>
</dbReference>
<keyword evidence="3" id="KW-1185">Reference proteome</keyword>
<dbReference type="Pfam" id="PF09507">
    <property type="entry name" value="CDC27"/>
    <property type="match status" value="1"/>
</dbReference>
<evidence type="ECO:0000313" key="3">
    <source>
        <dbReference type="Proteomes" id="UP000007151"/>
    </source>
</evidence>
<evidence type="ECO:0000256" key="1">
    <source>
        <dbReference type="SAM" id="MobiDB-lite"/>
    </source>
</evidence>
<feature type="compositionally biased region" description="Polar residues" evidence="1">
    <location>
        <begin position="394"/>
        <end position="406"/>
    </location>
</feature>
<sequence length="406" mass="45578">MDKDEIIEAYANTVKEYILDEDKLVTYITLSLLEDNKAQTKVCTKEDLNVVKTSFKILFYDHVYSVCKGSPVVDNASHLLLTKFEDFNLCSGQIKGSECIKRSTTEIGNLKTSSQEQIIIESKPLITPAKKSKTVNNDPKSKNGEDTKNGYRSEDLTSTVKTEPVTPKKEPTPTKQITNKTNGHKTQKGIAGFFNKPSVPENKKVPKETKQIKAGNELKETVKIEEQPMEVDSKPEVIAKKVVKDELKTKSDNEMLNKIKKSSKVDKKRKRVLHVSDSDSDTENDPFVDNLNSNIDSIDPSDDEIPATPSASIIKITSGITNPKKKRKIVNKTYTDEDGYILTKKEEVYESCSENEEEVPLNNTKVKEEKSDTSPITKTVQKNPKKKVSPPQKGKQSTLTNFFKKV</sequence>
<dbReference type="EMBL" id="AGBW02009294">
    <property type="protein sequence ID" value="OWR51141.1"/>
    <property type="molecule type" value="Genomic_DNA"/>
</dbReference>
<protein>
    <submittedName>
        <fullName evidence="2">DNA polymerase subunit delta-3</fullName>
    </submittedName>
</protein>
<feature type="compositionally biased region" description="Basic residues" evidence="1">
    <location>
        <begin position="258"/>
        <end position="273"/>
    </location>
</feature>
<dbReference type="GO" id="GO:0043625">
    <property type="term" value="C:delta DNA polymerase complex"/>
    <property type="evidence" value="ECO:0007669"/>
    <property type="project" value="InterPro"/>
</dbReference>
<feature type="compositionally biased region" description="Basic and acidic residues" evidence="1">
    <location>
        <begin position="139"/>
        <end position="155"/>
    </location>
</feature>
<organism evidence="2 3">
    <name type="scientific">Danaus plexippus plexippus</name>
    <dbReference type="NCBI Taxonomy" id="278856"/>
    <lineage>
        <taxon>Eukaryota</taxon>
        <taxon>Metazoa</taxon>
        <taxon>Ecdysozoa</taxon>
        <taxon>Arthropoda</taxon>
        <taxon>Hexapoda</taxon>
        <taxon>Insecta</taxon>
        <taxon>Pterygota</taxon>
        <taxon>Neoptera</taxon>
        <taxon>Endopterygota</taxon>
        <taxon>Lepidoptera</taxon>
        <taxon>Glossata</taxon>
        <taxon>Ditrysia</taxon>
        <taxon>Papilionoidea</taxon>
        <taxon>Nymphalidae</taxon>
        <taxon>Danainae</taxon>
        <taxon>Danaini</taxon>
        <taxon>Danaina</taxon>
        <taxon>Danaus</taxon>
        <taxon>Danaus</taxon>
    </lineage>
</organism>
<dbReference type="STRING" id="278856.A0A212FBM2"/>
<dbReference type="PANTHER" id="PTHR17598:SF13">
    <property type="entry name" value="DNA POLYMERASE DELTA SUBUNIT 3"/>
    <property type="match status" value="1"/>
</dbReference>
<dbReference type="GO" id="GO:0006271">
    <property type="term" value="P:DNA strand elongation involved in DNA replication"/>
    <property type="evidence" value="ECO:0007669"/>
    <property type="project" value="TreeGrafter"/>
</dbReference>
<name>A0A212FBM2_DANPL</name>
<dbReference type="GO" id="GO:1904161">
    <property type="term" value="P:DNA synthesis involved in UV-damage excision repair"/>
    <property type="evidence" value="ECO:0007669"/>
    <property type="project" value="TreeGrafter"/>
</dbReference>